<reference evidence="2" key="1">
    <citation type="submission" date="2025-08" db="UniProtKB">
        <authorList>
            <consortium name="RefSeq"/>
        </authorList>
    </citation>
    <scope>IDENTIFICATION</scope>
</reference>
<organism evidence="1 2">
    <name type="scientific">Castor canadensis</name>
    <name type="common">American beaver</name>
    <dbReference type="NCBI Taxonomy" id="51338"/>
    <lineage>
        <taxon>Eukaryota</taxon>
        <taxon>Metazoa</taxon>
        <taxon>Chordata</taxon>
        <taxon>Craniata</taxon>
        <taxon>Vertebrata</taxon>
        <taxon>Euteleostomi</taxon>
        <taxon>Mammalia</taxon>
        <taxon>Eutheria</taxon>
        <taxon>Euarchontoglires</taxon>
        <taxon>Glires</taxon>
        <taxon>Rodentia</taxon>
        <taxon>Castorimorpha</taxon>
        <taxon>Castoridae</taxon>
        <taxon>Castor</taxon>
    </lineage>
</organism>
<proteinExistence type="predicted"/>
<dbReference type="RefSeq" id="XP_073901827.1">
    <property type="nucleotide sequence ID" value="XM_074045726.1"/>
</dbReference>
<dbReference type="Proteomes" id="UP001732720">
    <property type="component" value="Chromosome 11"/>
</dbReference>
<accession>A0AC58KAA3</accession>
<evidence type="ECO:0000313" key="2">
    <source>
        <dbReference type="RefSeq" id="XP_073901827.1"/>
    </source>
</evidence>
<evidence type="ECO:0000313" key="1">
    <source>
        <dbReference type="Proteomes" id="UP001732720"/>
    </source>
</evidence>
<sequence>MRPKEPGQSCAADRPGSGSGPGDSAGVTPAPPPSSSPALEPSAEAEPAPAQAPGTGQRAGSRATSGSQSGARPASQTGAKTGAQRASGRSVLDNSDAPWTRFVFQGPFGPRATDLGTGKAAGIWKTPAAYIGRRPGVSGPERAAFIRELQEALCPNPPPVKKITQEDVKVMLYLLEEKERDLNTAARIGQSLVKQNSVLMEENSKLEAMLGSARKEILHLRHQVNLRDDLLQLYSDSEDEDEDEEEEEEEEEEQEEEKEHRREEDRQHDHPYKAPKPTPQEESLHHCPQIEALQQKLKLLEEENDHLREEASQLDTLEDEEQMLILECVEQFSEASQQMAELSEVLVLRLENYERQQKEITQLQDQIVKLQQRCKSYGAETEKLQQQLASEKGIHMQLQAESLRAGSQIQDLCERYTDCRGMLCECKEGVKSLHQHPPVPTDSVTHYAYTVPLGALPNFPETLAEELRTSLRRIMSDPAYFMERYDLRYREDREQKQEFKAHKGSMPPKDFELAPEEDLGGTEEVGLTEEGLTEEEELMSEETEAWEELEPELDEATRMNVVTSALEASGLGPSHLDMKYVLQQLANWQDAHCRRQLKQKMLQKKGSPTLQQAKTNMGGGIMERQPWVLNQDFLRLEERASYPPRAWEEEGPSGAT</sequence>
<gene>
    <name evidence="2" type="primary">Hap1</name>
</gene>
<protein>
    <submittedName>
        <fullName evidence="2">Huntingtin-associated protein 1 isoform X5</fullName>
    </submittedName>
</protein>
<keyword evidence="1" id="KW-1185">Reference proteome</keyword>
<name>A0AC58KAA3_CASCN</name>